<proteinExistence type="predicted"/>
<protein>
    <submittedName>
        <fullName evidence="2">Uncharacterized protein</fullName>
    </submittedName>
</protein>
<sequence>MHNSRYTLASLWSKEHPAFNRSEAGLTTNTNDHHSASNTTSTMRKRPTYASKC</sequence>
<dbReference type="AlphaFoldDB" id="A0A0C9Z3U9"/>
<evidence type="ECO:0000256" key="1">
    <source>
        <dbReference type="SAM" id="MobiDB-lite"/>
    </source>
</evidence>
<feature type="region of interest" description="Disordered" evidence="1">
    <location>
        <begin position="22"/>
        <end position="53"/>
    </location>
</feature>
<reference evidence="3" key="2">
    <citation type="submission" date="2015-01" db="EMBL/GenBank/DDBJ databases">
        <title>Evolutionary Origins and Diversification of the Mycorrhizal Mutualists.</title>
        <authorList>
            <consortium name="DOE Joint Genome Institute"/>
            <consortium name="Mycorrhizal Genomics Consortium"/>
            <person name="Kohler A."/>
            <person name="Kuo A."/>
            <person name="Nagy L.G."/>
            <person name="Floudas D."/>
            <person name="Copeland A."/>
            <person name="Barry K.W."/>
            <person name="Cichocki N."/>
            <person name="Veneault-Fourrey C."/>
            <person name="LaButti K."/>
            <person name="Lindquist E.A."/>
            <person name="Lipzen A."/>
            <person name="Lundell T."/>
            <person name="Morin E."/>
            <person name="Murat C."/>
            <person name="Riley R."/>
            <person name="Ohm R."/>
            <person name="Sun H."/>
            <person name="Tunlid A."/>
            <person name="Henrissat B."/>
            <person name="Grigoriev I.V."/>
            <person name="Hibbett D.S."/>
            <person name="Martin F."/>
        </authorList>
    </citation>
    <scope>NUCLEOTIDE SEQUENCE [LARGE SCALE GENOMIC DNA]</scope>
    <source>
        <strain evidence="3">UH-Slu-Lm8-n1</strain>
    </source>
</reference>
<accession>A0A0C9Z3U9</accession>
<organism evidence="2 3">
    <name type="scientific">Suillus luteus UH-Slu-Lm8-n1</name>
    <dbReference type="NCBI Taxonomy" id="930992"/>
    <lineage>
        <taxon>Eukaryota</taxon>
        <taxon>Fungi</taxon>
        <taxon>Dikarya</taxon>
        <taxon>Basidiomycota</taxon>
        <taxon>Agaricomycotina</taxon>
        <taxon>Agaricomycetes</taxon>
        <taxon>Agaricomycetidae</taxon>
        <taxon>Boletales</taxon>
        <taxon>Suillineae</taxon>
        <taxon>Suillaceae</taxon>
        <taxon>Suillus</taxon>
    </lineage>
</organism>
<keyword evidence="3" id="KW-1185">Reference proteome</keyword>
<dbReference type="HOGENOM" id="CLU_3070229_0_0_1"/>
<dbReference type="InParanoid" id="A0A0C9Z3U9"/>
<gene>
    <name evidence="2" type="ORF">CY34DRAFT_19340</name>
</gene>
<dbReference type="EMBL" id="KN836446">
    <property type="protein sequence ID" value="KIK32045.1"/>
    <property type="molecule type" value="Genomic_DNA"/>
</dbReference>
<evidence type="ECO:0000313" key="3">
    <source>
        <dbReference type="Proteomes" id="UP000054485"/>
    </source>
</evidence>
<evidence type="ECO:0000313" key="2">
    <source>
        <dbReference type="EMBL" id="KIK32045.1"/>
    </source>
</evidence>
<reference evidence="2 3" key="1">
    <citation type="submission" date="2014-04" db="EMBL/GenBank/DDBJ databases">
        <authorList>
            <consortium name="DOE Joint Genome Institute"/>
            <person name="Kuo A."/>
            <person name="Ruytinx J."/>
            <person name="Rineau F."/>
            <person name="Colpaert J."/>
            <person name="Kohler A."/>
            <person name="Nagy L.G."/>
            <person name="Floudas D."/>
            <person name="Copeland A."/>
            <person name="Barry K.W."/>
            <person name="Cichocki N."/>
            <person name="Veneault-Fourrey C."/>
            <person name="LaButti K."/>
            <person name="Lindquist E.A."/>
            <person name="Lipzen A."/>
            <person name="Lundell T."/>
            <person name="Morin E."/>
            <person name="Murat C."/>
            <person name="Sun H."/>
            <person name="Tunlid A."/>
            <person name="Henrissat B."/>
            <person name="Grigoriev I.V."/>
            <person name="Hibbett D.S."/>
            <person name="Martin F."/>
            <person name="Nordberg H.P."/>
            <person name="Cantor M.N."/>
            <person name="Hua S.X."/>
        </authorList>
    </citation>
    <scope>NUCLEOTIDE SEQUENCE [LARGE SCALE GENOMIC DNA]</scope>
    <source>
        <strain evidence="2 3">UH-Slu-Lm8-n1</strain>
    </source>
</reference>
<name>A0A0C9Z3U9_9AGAM</name>
<dbReference type="Proteomes" id="UP000054485">
    <property type="component" value="Unassembled WGS sequence"/>
</dbReference>
<feature type="compositionally biased region" description="Polar residues" evidence="1">
    <location>
        <begin position="25"/>
        <end position="42"/>
    </location>
</feature>